<feature type="transmembrane region" description="Helical" evidence="11">
    <location>
        <begin position="92"/>
        <end position="113"/>
    </location>
</feature>
<feature type="transmembrane region" description="Helical" evidence="11">
    <location>
        <begin position="19"/>
        <end position="46"/>
    </location>
</feature>
<feature type="transmembrane region" description="Helical" evidence="11">
    <location>
        <begin position="134"/>
        <end position="154"/>
    </location>
</feature>
<evidence type="ECO:0000256" key="7">
    <source>
        <dbReference type="ARBA" id="ARBA00023157"/>
    </source>
</evidence>
<feature type="transmembrane region" description="Helical" evidence="11">
    <location>
        <begin position="266"/>
        <end position="292"/>
    </location>
</feature>
<evidence type="ECO:0000256" key="5">
    <source>
        <dbReference type="ARBA" id="ARBA00023040"/>
    </source>
</evidence>
<keyword evidence="2" id="KW-1003">Cell membrane</keyword>
<dbReference type="Proteomes" id="UP001066276">
    <property type="component" value="Chromosome 12"/>
</dbReference>
<accession>A0AAV7KM08</accession>
<dbReference type="GO" id="GO:0005886">
    <property type="term" value="C:plasma membrane"/>
    <property type="evidence" value="ECO:0007669"/>
    <property type="project" value="UniProtKB-SubCell"/>
</dbReference>
<evidence type="ECO:0000256" key="2">
    <source>
        <dbReference type="ARBA" id="ARBA00022475"/>
    </source>
</evidence>
<evidence type="ECO:0000256" key="4">
    <source>
        <dbReference type="ARBA" id="ARBA00022989"/>
    </source>
</evidence>
<evidence type="ECO:0000256" key="9">
    <source>
        <dbReference type="ARBA" id="ARBA00023224"/>
    </source>
</evidence>
<dbReference type="AlphaFoldDB" id="A0AAV7KM08"/>
<dbReference type="EMBL" id="JANPWB010000016">
    <property type="protein sequence ID" value="KAJ1080156.1"/>
    <property type="molecule type" value="Genomic_DNA"/>
</dbReference>
<comment type="subcellular location">
    <subcellularLocation>
        <location evidence="1">Cell membrane</location>
        <topology evidence="1">Multi-pass membrane protein</topology>
    </subcellularLocation>
</comment>
<feature type="domain" description="G-protein coupled receptors family 1 profile" evidence="12">
    <location>
        <begin position="34"/>
        <end position="289"/>
    </location>
</feature>
<keyword evidence="8" id="KW-0675">Receptor</keyword>
<dbReference type="PRINTS" id="PR00237">
    <property type="entry name" value="GPCRRHODOPSN"/>
</dbReference>
<dbReference type="Gene3D" id="1.20.1070.10">
    <property type="entry name" value="Rhodopsin 7-helix transmembrane proteins"/>
    <property type="match status" value="1"/>
</dbReference>
<feature type="region of interest" description="Disordered" evidence="10">
    <location>
        <begin position="318"/>
        <end position="343"/>
    </location>
</feature>
<evidence type="ECO:0000256" key="10">
    <source>
        <dbReference type="SAM" id="MobiDB-lite"/>
    </source>
</evidence>
<name>A0AAV7KM08_PLEWA</name>
<evidence type="ECO:0000313" key="13">
    <source>
        <dbReference type="EMBL" id="KAJ1080156.1"/>
    </source>
</evidence>
<feature type="transmembrane region" description="Helical" evidence="11">
    <location>
        <begin position="183"/>
        <end position="206"/>
    </location>
</feature>
<keyword evidence="9" id="KW-0807">Transducer</keyword>
<feature type="compositionally biased region" description="Basic and acidic residues" evidence="10">
    <location>
        <begin position="334"/>
        <end position="343"/>
    </location>
</feature>
<proteinExistence type="predicted"/>
<evidence type="ECO:0000313" key="14">
    <source>
        <dbReference type="Proteomes" id="UP001066276"/>
    </source>
</evidence>
<dbReference type="InterPro" id="IPR000276">
    <property type="entry name" value="GPCR_Rhodpsn"/>
</dbReference>
<gene>
    <name evidence="13" type="ORF">NDU88_000376</name>
</gene>
<comment type="caution">
    <text evidence="13">The sequence shown here is derived from an EMBL/GenBank/DDBJ whole genome shotgun (WGS) entry which is preliminary data.</text>
</comment>
<keyword evidence="6 11" id="KW-0472">Membrane</keyword>
<dbReference type="PRINTS" id="PR01157">
    <property type="entry name" value="P2YPURNOCPTR"/>
</dbReference>
<protein>
    <recommendedName>
        <fullName evidence="12">G-protein coupled receptors family 1 profile domain-containing protein</fullName>
    </recommendedName>
</protein>
<organism evidence="13 14">
    <name type="scientific">Pleurodeles waltl</name>
    <name type="common">Iberian ribbed newt</name>
    <dbReference type="NCBI Taxonomy" id="8319"/>
    <lineage>
        <taxon>Eukaryota</taxon>
        <taxon>Metazoa</taxon>
        <taxon>Chordata</taxon>
        <taxon>Craniata</taxon>
        <taxon>Vertebrata</taxon>
        <taxon>Euteleostomi</taxon>
        <taxon>Amphibia</taxon>
        <taxon>Batrachia</taxon>
        <taxon>Caudata</taxon>
        <taxon>Salamandroidea</taxon>
        <taxon>Salamandridae</taxon>
        <taxon>Pleurodelinae</taxon>
        <taxon>Pleurodeles</taxon>
    </lineage>
</organism>
<reference evidence="13" key="1">
    <citation type="journal article" date="2022" name="bioRxiv">
        <title>Sequencing and chromosome-scale assembly of the giantPleurodeles waltlgenome.</title>
        <authorList>
            <person name="Brown T."/>
            <person name="Elewa A."/>
            <person name="Iarovenko S."/>
            <person name="Subramanian E."/>
            <person name="Araus A.J."/>
            <person name="Petzold A."/>
            <person name="Susuki M."/>
            <person name="Suzuki K.-i.T."/>
            <person name="Hayashi T."/>
            <person name="Toyoda A."/>
            <person name="Oliveira C."/>
            <person name="Osipova E."/>
            <person name="Leigh N.D."/>
            <person name="Simon A."/>
            <person name="Yun M.H."/>
        </authorList>
    </citation>
    <scope>NUCLEOTIDE SEQUENCE</scope>
    <source>
        <strain evidence="13">20211129_DDA</strain>
        <tissue evidence="13">Liver</tissue>
    </source>
</reference>
<evidence type="ECO:0000259" key="12">
    <source>
        <dbReference type="PROSITE" id="PS50262"/>
    </source>
</evidence>
<dbReference type="InterPro" id="IPR017452">
    <property type="entry name" value="GPCR_Rhodpsn_7TM"/>
</dbReference>
<dbReference type="Pfam" id="PF00001">
    <property type="entry name" value="7tm_1"/>
    <property type="match status" value="1"/>
</dbReference>
<sequence>MNNYSSFLYCDSEDFKSPIYTACYIVTFIIGFTSNMVALYVFLCLLPRKVPSCIFMTNLAISDLLFTLTLPLRIHYYHRKKGWIFGDPMCGITIYAFYVNMYTSILFLTAVSIARYVAVVHPMHIRRIFNCRRCVIISLAIWILVSLLTSPFLVARSYHVNGTIKCFEPQNSTSLGRVLIMNYSGLVLGFLLPFLAITVCYIRIIYKLRGVTEELGGSGPRRGRSVALVSVVLTVFLFCFFPYHVVRTVHLHFASSYQNGCAETTLLQKIVVLSLCMAASNSCFNPLLYYFAGNTFRRTLKKSFRNSSNVSFKKSVQQTMLEPPPNDENSLFACDDKTAAGQK</sequence>
<feature type="transmembrane region" description="Helical" evidence="11">
    <location>
        <begin position="226"/>
        <end position="246"/>
    </location>
</feature>
<dbReference type="SUPFAM" id="SSF81321">
    <property type="entry name" value="Family A G protein-coupled receptor-like"/>
    <property type="match status" value="1"/>
</dbReference>
<dbReference type="FunFam" id="1.20.1070.10:FF:000017">
    <property type="entry name" value="lysophosphatidic acid receptor 4"/>
    <property type="match status" value="1"/>
</dbReference>
<evidence type="ECO:0000256" key="11">
    <source>
        <dbReference type="SAM" id="Phobius"/>
    </source>
</evidence>
<evidence type="ECO:0000256" key="8">
    <source>
        <dbReference type="ARBA" id="ARBA00023170"/>
    </source>
</evidence>
<evidence type="ECO:0000256" key="1">
    <source>
        <dbReference type="ARBA" id="ARBA00004651"/>
    </source>
</evidence>
<feature type="transmembrane region" description="Helical" evidence="11">
    <location>
        <begin position="53"/>
        <end position="72"/>
    </location>
</feature>
<keyword evidence="7" id="KW-1015">Disulfide bond</keyword>
<dbReference type="PROSITE" id="PS50262">
    <property type="entry name" value="G_PROTEIN_RECEP_F1_2"/>
    <property type="match status" value="1"/>
</dbReference>
<dbReference type="PANTHER" id="PTHR24231">
    <property type="entry name" value="PURINOCEPTOR-RELATED G-PROTEIN COUPLED RECEPTOR"/>
    <property type="match status" value="1"/>
</dbReference>
<keyword evidence="14" id="KW-1185">Reference proteome</keyword>
<keyword evidence="3 11" id="KW-0812">Transmembrane</keyword>
<evidence type="ECO:0000256" key="6">
    <source>
        <dbReference type="ARBA" id="ARBA00023136"/>
    </source>
</evidence>
<keyword evidence="5" id="KW-0297">G-protein coupled receptor</keyword>
<evidence type="ECO:0000256" key="3">
    <source>
        <dbReference type="ARBA" id="ARBA00022692"/>
    </source>
</evidence>
<dbReference type="PANTHER" id="PTHR24231:SF52">
    <property type="entry name" value="CYSTEINYL LEUKOTRIENE RECEPTOR 2-LIKE"/>
    <property type="match status" value="1"/>
</dbReference>
<dbReference type="GO" id="GO:0004930">
    <property type="term" value="F:G protein-coupled receptor activity"/>
    <property type="evidence" value="ECO:0007669"/>
    <property type="project" value="UniProtKB-KW"/>
</dbReference>
<keyword evidence="4 11" id="KW-1133">Transmembrane helix</keyword>